<proteinExistence type="predicted"/>
<protein>
    <submittedName>
        <fullName evidence="1">Uncharacterized protein</fullName>
    </submittedName>
</protein>
<dbReference type="Proteomes" id="UP000013827">
    <property type="component" value="Unassembled WGS sequence"/>
</dbReference>
<dbReference type="AlphaFoldDB" id="A0A0D3KLS3"/>
<dbReference type="PaxDb" id="2903-EOD36708"/>
<dbReference type="RefSeq" id="XP_005789137.1">
    <property type="nucleotide sequence ID" value="XM_005789080.1"/>
</dbReference>
<accession>A0A0D3KLS3</accession>
<reference evidence="2" key="1">
    <citation type="journal article" date="2013" name="Nature">
        <title>Pan genome of the phytoplankton Emiliania underpins its global distribution.</title>
        <authorList>
            <person name="Read B.A."/>
            <person name="Kegel J."/>
            <person name="Klute M.J."/>
            <person name="Kuo A."/>
            <person name="Lefebvre S.C."/>
            <person name="Maumus F."/>
            <person name="Mayer C."/>
            <person name="Miller J."/>
            <person name="Monier A."/>
            <person name="Salamov A."/>
            <person name="Young J."/>
            <person name="Aguilar M."/>
            <person name="Claverie J.M."/>
            <person name="Frickenhaus S."/>
            <person name="Gonzalez K."/>
            <person name="Herman E.K."/>
            <person name="Lin Y.C."/>
            <person name="Napier J."/>
            <person name="Ogata H."/>
            <person name="Sarno A.F."/>
            <person name="Shmutz J."/>
            <person name="Schroeder D."/>
            <person name="de Vargas C."/>
            <person name="Verret F."/>
            <person name="von Dassow P."/>
            <person name="Valentin K."/>
            <person name="Van de Peer Y."/>
            <person name="Wheeler G."/>
            <person name="Dacks J.B."/>
            <person name="Delwiche C.F."/>
            <person name="Dyhrman S.T."/>
            <person name="Glockner G."/>
            <person name="John U."/>
            <person name="Richards T."/>
            <person name="Worden A.Z."/>
            <person name="Zhang X."/>
            <person name="Grigoriev I.V."/>
            <person name="Allen A.E."/>
            <person name="Bidle K."/>
            <person name="Borodovsky M."/>
            <person name="Bowler C."/>
            <person name="Brownlee C."/>
            <person name="Cock J.M."/>
            <person name="Elias M."/>
            <person name="Gladyshev V.N."/>
            <person name="Groth M."/>
            <person name="Guda C."/>
            <person name="Hadaegh A."/>
            <person name="Iglesias-Rodriguez M.D."/>
            <person name="Jenkins J."/>
            <person name="Jones B.M."/>
            <person name="Lawson T."/>
            <person name="Leese F."/>
            <person name="Lindquist E."/>
            <person name="Lobanov A."/>
            <person name="Lomsadze A."/>
            <person name="Malik S.B."/>
            <person name="Marsh M.E."/>
            <person name="Mackinder L."/>
            <person name="Mock T."/>
            <person name="Mueller-Roeber B."/>
            <person name="Pagarete A."/>
            <person name="Parker M."/>
            <person name="Probert I."/>
            <person name="Quesneville H."/>
            <person name="Raines C."/>
            <person name="Rensing S.A."/>
            <person name="Riano-Pachon D.M."/>
            <person name="Richier S."/>
            <person name="Rokitta S."/>
            <person name="Shiraiwa Y."/>
            <person name="Soanes D.M."/>
            <person name="van der Giezen M."/>
            <person name="Wahlund T.M."/>
            <person name="Williams B."/>
            <person name="Wilson W."/>
            <person name="Wolfe G."/>
            <person name="Wurch L.L."/>
        </authorList>
    </citation>
    <scope>NUCLEOTIDE SEQUENCE</scope>
</reference>
<dbReference type="KEGG" id="ehx:EMIHUDRAFT_200868"/>
<evidence type="ECO:0000313" key="1">
    <source>
        <dbReference type="EnsemblProtists" id="EOD36708"/>
    </source>
</evidence>
<dbReference type="EnsemblProtists" id="EOD36708">
    <property type="protein sequence ID" value="EOD36708"/>
    <property type="gene ID" value="EMIHUDRAFT_200868"/>
</dbReference>
<name>A0A0D3KLS3_EMIH1</name>
<evidence type="ECO:0000313" key="2">
    <source>
        <dbReference type="Proteomes" id="UP000013827"/>
    </source>
</evidence>
<organism evidence="1 2">
    <name type="scientific">Emiliania huxleyi (strain CCMP1516)</name>
    <dbReference type="NCBI Taxonomy" id="280463"/>
    <lineage>
        <taxon>Eukaryota</taxon>
        <taxon>Haptista</taxon>
        <taxon>Haptophyta</taxon>
        <taxon>Prymnesiophyceae</taxon>
        <taxon>Isochrysidales</taxon>
        <taxon>Noelaerhabdaceae</taxon>
        <taxon>Emiliania</taxon>
    </lineage>
</organism>
<sequence>MSAQEFVAAVSALHSPTASAADRHAANAWLIDFAAASEAPQVCAALLAAPAGAAEPALVAAAGLLAEAGSRSGGAAQVSQLLLVHATADALAASGSASERGDDLDDLCGWRERAARPLLTASSEQLGVSWLAMLAATLSPAPKPGNPVPVMTPAGRAHVDFELDRVAAEATSAADHGALSALITDYEDGCRRALEPLALYSL</sequence>
<reference evidence="1" key="2">
    <citation type="submission" date="2024-10" db="UniProtKB">
        <authorList>
            <consortium name="EnsemblProtists"/>
        </authorList>
    </citation>
    <scope>IDENTIFICATION</scope>
</reference>
<dbReference type="HOGENOM" id="CLU_1356882_0_0_1"/>
<keyword evidence="2" id="KW-1185">Reference proteome</keyword>
<dbReference type="GeneID" id="17281978"/>